<feature type="binding site" evidence="6">
    <location>
        <position position="115"/>
    </location>
    <ligand>
        <name>Mg(2+)</name>
        <dbReference type="ChEBI" id="CHEBI:18420"/>
        <label>1</label>
        <note>catalytic</note>
    </ligand>
</feature>
<keyword evidence="3 6" id="KW-0479">Metal-binding</keyword>
<dbReference type="Proteomes" id="UP000054092">
    <property type="component" value="Unassembled WGS sequence"/>
</dbReference>
<evidence type="ECO:0000256" key="5">
    <source>
        <dbReference type="ARBA" id="ARBA00022842"/>
    </source>
</evidence>
<comment type="cofactor">
    <cofactor evidence="6">
        <name>Mg(2+)</name>
        <dbReference type="ChEBI" id="CHEBI:18420"/>
    </cofactor>
</comment>
<reference evidence="8" key="1">
    <citation type="journal article" date="2015" name="MBio">
        <title>Genome-Resolved Metagenomic Analysis Reveals Roles for Candidate Phyla and Other Microbial Community Members in Biogeochemical Transformations in Oil Reservoirs.</title>
        <authorList>
            <person name="Hu P."/>
            <person name="Tom L."/>
            <person name="Singh A."/>
            <person name="Thomas B.C."/>
            <person name="Baker B.J."/>
            <person name="Piceno Y.M."/>
            <person name="Andersen G.L."/>
            <person name="Banfield J.F."/>
        </authorList>
    </citation>
    <scope>NUCLEOTIDE SEQUENCE [LARGE SCALE GENOMIC DNA]</scope>
</reference>
<dbReference type="Gene3D" id="3.30.540.10">
    <property type="entry name" value="Fructose-1,6-Bisphosphatase, subunit A, domain 1"/>
    <property type="match status" value="1"/>
</dbReference>
<dbReference type="SUPFAM" id="SSF56655">
    <property type="entry name" value="Carbohydrate phosphatase"/>
    <property type="match status" value="1"/>
</dbReference>
<sequence length="508" mass="56562">MYGHYSMKTRKKLKRTDLFSDRAMNEKDIKFWSEVSRDIMHETSEVISPLIGTEKGGEIVKMGADGTPTKLIDLVAEDKVVEILEATGRPVTLISEEIGEHKIGEGASEVVFVVDPLDGTSNAVKNIPAYGISIAVADASKKSKTINSTQSGTANPSEMESNKFKDSNVHDLTIRDIELGFVKNIATGDVYEGVSRLMKAPDGGYYGVPFHAWVQGIWYKANLFEERDLGAPTSWYNILTAAKALNDPANGFYGLILPKKADAYTEQVFSQIALSNGARPIDRDGNILFNTPEMIESFRFYKELGKYSKPGFTSVPAALNGYLNNEAAMVFYSTYIMDDIAVEEVQKQRVEQFDPKLVENTGFANFMVNIRPSSFGEVVGLGILNTSDNKDAAEQWVKFLMSGNNYIYWLHMAPGGMNPTRSSIAQMDEFLDNPVLERYGKDQITTIISALDTVERFEFMEGEIIEEMSILSGNFVVGRAINLMFANDWTPQQTAQWAQKEAERLLGY</sequence>
<organism evidence="7 8">
    <name type="scientific">Mesotoga prima</name>
    <dbReference type="NCBI Taxonomy" id="1184387"/>
    <lineage>
        <taxon>Bacteria</taxon>
        <taxon>Thermotogati</taxon>
        <taxon>Thermotogota</taxon>
        <taxon>Thermotogae</taxon>
        <taxon>Kosmotogales</taxon>
        <taxon>Kosmotogaceae</taxon>
        <taxon>Mesotoga</taxon>
    </lineage>
</organism>
<dbReference type="Pfam" id="PF01547">
    <property type="entry name" value="SBP_bac_1"/>
    <property type="match status" value="1"/>
</dbReference>
<evidence type="ECO:0000256" key="3">
    <source>
        <dbReference type="ARBA" id="ARBA00022723"/>
    </source>
</evidence>
<dbReference type="InterPro" id="IPR020583">
    <property type="entry name" value="Inositol_monoP_metal-BS"/>
</dbReference>
<name>A0A101HLI5_9BACT</name>
<dbReference type="InterPro" id="IPR050490">
    <property type="entry name" value="Bact_solute-bd_prot1"/>
</dbReference>
<dbReference type="PANTHER" id="PTHR43649:SF34">
    <property type="entry name" value="ABC TRANSPORTER PERIPLASMIC-BINDING PROTEIN YCJN-RELATED"/>
    <property type="match status" value="1"/>
</dbReference>
<evidence type="ECO:0000313" key="7">
    <source>
        <dbReference type="EMBL" id="KUK79023.1"/>
    </source>
</evidence>
<dbReference type="Gene3D" id="3.40.190.10">
    <property type="entry name" value="Periplasmic binding protein-like II"/>
    <property type="match status" value="1"/>
</dbReference>
<dbReference type="SUPFAM" id="SSF53850">
    <property type="entry name" value="Periplasmic binding protein-like II"/>
    <property type="match status" value="1"/>
</dbReference>
<dbReference type="PANTHER" id="PTHR43649">
    <property type="entry name" value="ARABINOSE-BINDING PROTEIN-RELATED"/>
    <property type="match status" value="1"/>
</dbReference>
<dbReference type="AlphaFoldDB" id="A0A101HLI5"/>
<feature type="binding site" evidence="6">
    <location>
        <position position="118"/>
    </location>
    <ligand>
        <name>Mg(2+)</name>
        <dbReference type="ChEBI" id="CHEBI:18420"/>
        <label>1</label>
        <note>catalytic</note>
    </ligand>
</feature>
<dbReference type="InterPro" id="IPR000760">
    <property type="entry name" value="Inositol_monophosphatase-like"/>
</dbReference>
<comment type="caution">
    <text evidence="7">The sequence shown here is derived from an EMBL/GenBank/DDBJ whole genome shotgun (WGS) entry which is preliminary data.</text>
</comment>
<evidence type="ECO:0000256" key="6">
    <source>
        <dbReference type="PIRSR" id="PIRSR600760-2"/>
    </source>
</evidence>
<keyword evidence="4" id="KW-0732">Signal</keyword>
<evidence type="ECO:0000256" key="4">
    <source>
        <dbReference type="ARBA" id="ARBA00022729"/>
    </source>
</evidence>
<dbReference type="PROSITE" id="PS00629">
    <property type="entry name" value="IMP_1"/>
    <property type="match status" value="1"/>
</dbReference>
<protein>
    <submittedName>
        <fullName evidence="7">Extracellular solute-binding protein family 1</fullName>
    </submittedName>
</protein>
<feature type="binding site" evidence="6">
    <location>
        <position position="117"/>
    </location>
    <ligand>
        <name>Mg(2+)</name>
        <dbReference type="ChEBI" id="CHEBI:18420"/>
        <label>1</label>
        <note>catalytic</note>
    </ligand>
</feature>
<evidence type="ECO:0000256" key="2">
    <source>
        <dbReference type="ARBA" id="ARBA00022448"/>
    </source>
</evidence>
<dbReference type="Pfam" id="PF00459">
    <property type="entry name" value="Inositol_P"/>
    <property type="match status" value="1"/>
</dbReference>
<proteinExistence type="inferred from homology"/>
<feature type="binding site" evidence="6">
    <location>
        <position position="96"/>
    </location>
    <ligand>
        <name>Mg(2+)</name>
        <dbReference type="ChEBI" id="CHEBI:18420"/>
        <label>1</label>
        <note>catalytic</note>
    </ligand>
</feature>
<dbReference type="InterPro" id="IPR006059">
    <property type="entry name" value="SBP"/>
</dbReference>
<evidence type="ECO:0000256" key="1">
    <source>
        <dbReference type="ARBA" id="ARBA00008520"/>
    </source>
</evidence>
<keyword evidence="2" id="KW-0813">Transport</keyword>
<dbReference type="GO" id="GO:0046872">
    <property type="term" value="F:metal ion binding"/>
    <property type="evidence" value="ECO:0007669"/>
    <property type="project" value="UniProtKB-KW"/>
</dbReference>
<accession>A0A101HLI5</accession>
<dbReference type="EMBL" id="LGGP01000309">
    <property type="protein sequence ID" value="KUK79023.1"/>
    <property type="molecule type" value="Genomic_DNA"/>
</dbReference>
<evidence type="ECO:0000313" key="8">
    <source>
        <dbReference type="Proteomes" id="UP000054092"/>
    </source>
</evidence>
<comment type="similarity">
    <text evidence="1">Belongs to the bacterial solute-binding protein 1 family.</text>
</comment>
<gene>
    <name evidence="7" type="ORF">XD94_1527</name>
</gene>
<keyword evidence="5 6" id="KW-0460">Magnesium</keyword>
<dbReference type="PATRIC" id="fig|1184387.3.peg.2014"/>